<dbReference type="EMBL" id="AP018827">
    <property type="protein sequence ID" value="BBF80478.1"/>
    <property type="molecule type" value="Genomic_DNA"/>
</dbReference>
<dbReference type="OrthoDB" id="7549064at2"/>
<feature type="signal peptide" evidence="1">
    <location>
        <begin position="1"/>
        <end position="20"/>
    </location>
</feature>
<dbReference type="AlphaFoldDB" id="A0A3G9G819"/>
<reference evidence="3" key="1">
    <citation type="journal article" date="2017" name="Biotechnol. Biofuels">
        <title>Evaluation of environmental bacterial communities as a factor affecting the growth of duckweed Lemna minor.</title>
        <authorList>
            <person name="Ishizawa H."/>
            <person name="Kuroda M."/>
            <person name="Morikawa M."/>
            <person name="Ike M."/>
        </authorList>
    </citation>
    <scope>NUCLEOTIDE SEQUENCE [LARGE SCALE GENOMIC DNA]</scope>
    <source>
        <strain evidence="3">M6</strain>
    </source>
</reference>
<protein>
    <submittedName>
        <fullName evidence="2">Uncharacterized protein</fullName>
    </submittedName>
</protein>
<feature type="chain" id="PRO_5018288944" evidence="1">
    <location>
        <begin position="21"/>
        <end position="227"/>
    </location>
</feature>
<organism evidence="2 3">
    <name type="scientific">Asticcacaulis excentricus</name>
    <dbReference type="NCBI Taxonomy" id="78587"/>
    <lineage>
        <taxon>Bacteria</taxon>
        <taxon>Pseudomonadati</taxon>
        <taxon>Pseudomonadota</taxon>
        <taxon>Alphaproteobacteria</taxon>
        <taxon>Caulobacterales</taxon>
        <taxon>Caulobacteraceae</taxon>
        <taxon>Asticcacaulis</taxon>
    </lineage>
</organism>
<dbReference type="RefSeq" id="WP_126420857.1">
    <property type="nucleotide sequence ID" value="NZ_AP018827.1"/>
</dbReference>
<keyword evidence="1" id="KW-0732">Signal</keyword>
<reference evidence="3" key="2">
    <citation type="journal article" date="2017" name="Plant Physiol. Biochem.">
        <title>Differential oxidative and antioxidative response of duckweed Lemna minor toward plant growth promoting/inhibiting bacteria.</title>
        <authorList>
            <person name="Ishizawa H."/>
            <person name="Kuroda M."/>
            <person name="Morikawa M."/>
            <person name="Ike M."/>
        </authorList>
    </citation>
    <scope>NUCLEOTIDE SEQUENCE [LARGE SCALE GENOMIC DNA]</scope>
    <source>
        <strain evidence="3">M6</strain>
    </source>
</reference>
<sequence length="227" mass="25534">MTVAASLALWLLAAAPVEQAPPQPPIYAMRDQVRRAAFDPSTYFDDPQFDLIYITYHGDDYDWPYYAIAVRRNCDHGTKEGCEVRFQARRVKVPVEPSERPRKSGSRFVHKVMQNAEGSADLRPVLDQAGLMWEETDLKACPHAIKVLAEASGLEWVRKTTVAPVKGDEIRIALHADKITVAFNDYLQEATYYGALHEGTPAAWANTLAQTLEPCWTPAKVPPPWRK</sequence>
<gene>
    <name evidence="2" type="ORF">EM6_1062</name>
</gene>
<proteinExistence type="predicted"/>
<accession>A0A3G9G819</accession>
<evidence type="ECO:0000256" key="1">
    <source>
        <dbReference type="SAM" id="SignalP"/>
    </source>
</evidence>
<name>A0A3G9G819_9CAUL</name>
<dbReference type="Proteomes" id="UP000278756">
    <property type="component" value="Chromosome 1"/>
</dbReference>
<evidence type="ECO:0000313" key="2">
    <source>
        <dbReference type="EMBL" id="BBF80478.1"/>
    </source>
</evidence>
<evidence type="ECO:0000313" key="3">
    <source>
        <dbReference type="Proteomes" id="UP000278756"/>
    </source>
</evidence>